<dbReference type="AlphaFoldDB" id="A0A382Q0G3"/>
<reference evidence="1" key="1">
    <citation type="submission" date="2018-05" db="EMBL/GenBank/DDBJ databases">
        <authorList>
            <person name="Lanie J.A."/>
            <person name="Ng W.-L."/>
            <person name="Kazmierczak K.M."/>
            <person name="Andrzejewski T.M."/>
            <person name="Davidsen T.M."/>
            <person name="Wayne K.J."/>
            <person name="Tettelin H."/>
            <person name="Glass J.I."/>
            <person name="Rusch D."/>
            <person name="Podicherti R."/>
            <person name="Tsui H.-C.T."/>
            <person name="Winkler M.E."/>
        </authorList>
    </citation>
    <scope>NUCLEOTIDE SEQUENCE</scope>
</reference>
<proteinExistence type="predicted"/>
<evidence type="ECO:0000313" key="1">
    <source>
        <dbReference type="EMBL" id="SVC79093.1"/>
    </source>
</evidence>
<name>A0A382Q0G3_9ZZZZ</name>
<sequence length="99" mass="11353">MSNDEALDMDDSLIDEVGESIKKAIKDWATPTARNARFTLRMSNIGKPARQLWFENNYGKGDRDVPPHTFIKFLYGHVVEELMLMLVKMAGHKVTDEQK</sequence>
<organism evidence="1">
    <name type="scientific">marine metagenome</name>
    <dbReference type="NCBI Taxonomy" id="408172"/>
    <lineage>
        <taxon>unclassified sequences</taxon>
        <taxon>metagenomes</taxon>
        <taxon>ecological metagenomes</taxon>
    </lineage>
</organism>
<accession>A0A382Q0G3</accession>
<protein>
    <submittedName>
        <fullName evidence="1">Uncharacterized protein</fullName>
    </submittedName>
</protein>
<gene>
    <name evidence="1" type="ORF">METZ01_LOCUS331947</name>
</gene>
<feature type="non-terminal residue" evidence="1">
    <location>
        <position position="99"/>
    </location>
</feature>
<dbReference type="EMBL" id="UINC01111117">
    <property type="protein sequence ID" value="SVC79093.1"/>
    <property type="molecule type" value="Genomic_DNA"/>
</dbReference>